<name>W8BHZ1_CERCA</name>
<reference evidence="2" key="1">
    <citation type="submission" date="2013-07" db="EMBL/GenBank/DDBJ databases">
        <authorList>
            <person name="Geib S."/>
        </authorList>
    </citation>
    <scope>NUCLEOTIDE SEQUENCE</scope>
</reference>
<reference evidence="2" key="2">
    <citation type="journal article" date="2014" name="BMC Genomics">
        <title>A genomic perspective to assessing quality of mass-reared SIT flies used in Mediterranean fruit fly (Ceratitis capitata) eradication in California.</title>
        <authorList>
            <person name="Calla B."/>
            <person name="Hall B."/>
            <person name="Hou S."/>
            <person name="Geib S.M."/>
        </authorList>
    </citation>
    <scope>NUCLEOTIDE SEQUENCE</scope>
</reference>
<evidence type="ECO:0000256" key="1">
    <source>
        <dbReference type="SAM" id="MobiDB-lite"/>
    </source>
</evidence>
<dbReference type="OrthoDB" id="5239715at2759"/>
<organism evidence="2">
    <name type="scientific">Ceratitis capitata</name>
    <name type="common">Mediterranean fruit fly</name>
    <name type="synonym">Tephritis capitata</name>
    <dbReference type="NCBI Taxonomy" id="7213"/>
    <lineage>
        <taxon>Eukaryota</taxon>
        <taxon>Metazoa</taxon>
        <taxon>Ecdysozoa</taxon>
        <taxon>Arthropoda</taxon>
        <taxon>Hexapoda</taxon>
        <taxon>Insecta</taxon>
        <taxon>Pterygota</taxon>
        <taxon>Neoptera</taxon>
        <taxon>Endopterygota</taxon>
        <taxon>Diptera</taxon>
        <taxon>Brachycera</taxon>
        <taxon>Muscomorpha</taxon>
        <taxon>Tephritoidea</taxon>
        <taxon>Tephritidae</taxon>
        <taxon>Ceratitis</taxon>
        <taxon>Ceratitis</taxon>
    </lineage>
</organism>
<sequence>MHTQQQQQQQMQLNTLKSTGTTTATATASATPSTVCCKEQMLPHRTLPQPPKGRGFGAYHTKEAVLQRVQQQSGLLTGSRTNLNTLSGMLGSAINLAGIGGGLCANANTSFGNNSTSAAGAATAAASCATASLEMTCAGGVGECISNNGGTELRYSSSNYNFDAAAAKPAATAIAQSGIVGAGELCGAELKMTLAGTPTCGANVVIAAAPTANNTVTASASANAGKNMFYMDLHTAPHPKTSTSVNKFSDILNAASASFVNAAAAPAIGASTNGGNSNHNGVLTTAAAAASLGSTGRSNVSTKRVQKSPLLTRRRSSSIVTNLLASDYNRVESTTLADITNLRNHHHVTAAMEGSTMNLTHSGTRDRITLAKSPVSGKPTRLPSLHSIGIESTGSGSGSGSSAGVLTFQQAMSGAVSPQYSSTTPLLFGASGSGGIGGSIATNMDLLCGSSSALASVLEDTAASVGEMINTDTLQTGDSPTMQLQQQQQQQ</sequence>
<dbReference type="AlphaFoldDB" id="W8BHZ1"/>
<proteinExistence type="evidence at transcript level"/>
<accession>W8BHZ1</accession>
<protein>
    <submittedName>
        <fullName evidence="2">Uncharacterized protein</fullName>
    </submittedName>
</protein>
<feature type="compositionally biased region" description="Polar residues" evidence="1">
    <location>
        <begin position="472"/>
        <end position="482"/>
    </location>
</feature>
<evidence type="ECO:0000313" key="2">
    <source>
        <dbReference type="EMBL" id="JAC00891.1"/>
    </source>
</evidence>
<dbReference type="EMBL" id="GAMC01005665">
    <property type="protein sequence ID" value="JAC00891.1"/>
    <property type="molecule type" value="mRNA"/>
</dbReference>
<feature type="region of interest" description="Disordered" evidence="1">
    <location>
        <begin position="472"/>
        <end position="491"/>
    </location>
</feature>